<reference evidence="2" key="1">
    <citation type="journal article" date="2020" name="Stud. Mycol.">
        <title>101 Dothideomycetes genomes: a test case for predicting lifestyles and emergence of pathogens.</title>
        <authorList>
            <person name="Haridas S."/>
            <person name="Albert R."/>
            <person name="Binder M."/>
            <person name="Bloem J."/>
            <person name="Labutti K."/>
            <person name="Salamov A."/>
            <person name="Andreopoulos B."/>
            <person name="Baker S."/>
            <person name="Barry K."/>
            <person name="Bills G."/>
            <person name="Bluhm B."/>
            <person name="Cannon C."/>
            <person name="Castanera R."/>
            <person name="Culley D."/>
            <person name="Daum C."/>
            <person name="Ezra D."/>
            <person name="Gonzalez J."/>
            <person name="Henrissat B."/>
            <person name="Kuo A."/>
            <person name="Liang C."/>
            <person name="Lipzen A."/>
            <person name="Lutzoni F."/>
            <person name="Magnuson J."/>
            <person name="Mondo S."/>
            <person name="Nolan M."/>
            <person name="Ohm R."/>
            <person name="Pangilinan J."/>
            <person name="Park H.-J."/>
            <person name="Ramirez L."/>
            <person name="Alfaro M."/>
            <person name="Sun H."/>
            <person name="Tritt A."/>
            <person name="Yoshinaga Y."/>
            <person name="Zwiers L.-H."/>
            <person name="Turgeon B."/>
            <person name="Goodwin S."/>
            <person name="Spatafora J."/>
            <person name="Crous P."/>
            <person name="Grigoriev I."/>
        </authorList>
    </citation>
    <scope>NUCLEOTIDE SEQUENCE</scope>
    <source>
        <strain evidence="2">CBS 675.92</strain>
    </source>
</reference>
<feature type="compositionally biased region" description="Polar residues" evidence="1">
    <location>
        <begin position="671"/>
        <end position="694"/>
    </location>
</feature>
<feature type="compositionally biased region" description="Low complexity" evidence="1">
    <location>
        <begin position="543"/>
        <end position="558"/>
    </location>
</feature>
<feature type="compositionally biased region" description="Polar residues" evidence="1">
    <location>
        <begin position="402"/>
        <end position="413"/>
    </location>
</feature>
<feature type="compositionally biased region" description="Acidic residues" evidence="1">
    <location>
        <begin position="1280"/>
        <end position="1290"/>
    </location>
</feature>
<feature type="region of interest" description="Disordered" evidence="1">
    <location>
        <begin position="671"/>
        <end position="706"/>
    </location>
</feature>
<feature type="region of interest" description="Disordered" evidence="1">
    <location>
        <begin position="126"/>
        <end position="203"/>
    </location>
</feature>
<feature type="compositionally biased region" description="Polar residues" evidence="1">
    <location>
        <begin position="127"/>
        <end position="136"/>
    </location>
</feature>
<feature type="region of interest" description="Disordered" evidence="1">
    <location>
        <begin position="1273"/>
        <end position="1376"/>
    </location>
</feature>
<feature type="compositionally biased region" description="Acidic residues" evidence="1">
    <location>
        <begin position="189"/>
        <end position="203"/>
    </location>
</feature>
<dbReference type="Proteomes" id="UP000800035">
    <property type="component" value="Unassembled WGS sequence"/>
</dbReference>
<feature type="compositionally biased region" description="Polar residues" evidence="1">
    <location>
        <begin position="20"/>
        <end position="29"/>
    </location>
</feature>
<feature type="compositionally biased region" description="Low complexity" evidence="1">
    <location>
        <begin position="1347"/>
        <end position="1359"/>
    </location>
</feature>
<evidence type="ECO:0000256" key="1">
    <source>
        <dbReference type="SAM" id="MobiDB-lite"/>
    </source>
</evidence>
<feature type="compositionally biased region" description="Polar residues" evidence="1">
    <location>
        <begin position="1023"/>
        <end position="1035"/>
    </location>
</feature>
<feature type="region of interest" description="Disordered" evidence="1">
    <location>
        <begin position="1013"/>
        <end position="1041"/>
    </location>
</feature>
<sequence length="1470" mass="160481">MTPRPGRSSSFENGPRYDTLQFTPTNQERLSVWGSGHRPKPVYSTYSPEISGPNDIWTEPPDEFYERIPQSQGYSPQLSSHRTQFSSFNSPLAERDRSPLRQVEGSHFSSFPEVLPLRRPAFPPTHQFGSDFTHTTPEVLVADDARSPTTNMNHRDQGSRPGFGSSRQASTIDRFGSRRSNNLLTGYPDTDDDDDDEEEEEADVQIAEEIVEAMKRREGGQDHFFAPTVHPSQAFNRPPKSAGLPRKHPQSNDYEEPVASFQPDHMQVKRSGFSQTSPQAQSVRRQSTPALAPLSLELRDAYKALELSDAEDFEHELTSIADIRDLAKLFVKQSPENKVIYQRAYMAIKNDPRRTSNISSLARNRATVHHQIAASATEPRQRKAKASSTSNVPNMAPATKPRFSTATRSGLNKQNKRPLTPTAPTRPVDAKKQRKHGPFVNDSSEGEDDEPSQATTSASEKRAPATRLPSKPGSPSRIDIAPTSQQHVPASLDKQSDRTLNLYQLKRKIDLGNAQKAQSRDPTMSRENRRQLQQQSPTVPEASLRQSQSDTRSSSSQERPPHARATGGLPGFSNKVANQKSVSNAEKRKAEDSGSSTVHSAIKTKKVEATTTQNLALVRNVQKPQQGGVGNAFKSILLEVSPTAPASPKRIPAPATTAKITTVPVFPRTATATTSSVVQNETQARPQSTDTSRQNVKHGLSRTSTPLTMPLASVSTQQTLRNAESLKLDCTVPFSRRQASIGPGLNAAKEGSIKQSLPGSKDVLVSQVARKTVPTPATLEHADFANEAEKNPLFAPKNVAPSETMTARVTPGIVAGELPIASDNSRCTSSLAKEISSDIAQNDVPNGFEEEFVTSVSAPSVTASTEPTTKGAASNPDEHPNPSANTAGQLKPSSSHTEASFESTMVSRSSSSIPSASVAAHLSQAKAHSHLEEAIEAVKPSSRKTNPLVTPIGPTLILREPPVGTAKKTPLPSAGKEVEAIDTRTSCSSTAHHTPDLEEAKQTLAIAPEMPQEHNVQTEKTAETSTSGSQNSTETGFPHQSLDRKAISESALPLADTTHSRLSTPMSIRIPARAVGPPTELPDTINGQPVRYFEGFDAKARRIGDIRIKSVPDSCPETVNGIPMIYMATRPPRLFEGEAEAYLQYAIQMKTWGDHEDESKVEPLEVCGGRFTVVDIANDRAEQSFKSECKRYTHAFAFQFLNSSTTRDEHDLAVCQATFAPINTWSKKMHLKVWVVRSMVSHIEAATDPPSPHTPYIPKMVYALRLYKLIDNPDAPPLDAESDGEAEEPSEQTSRSSPEQSEEESSDSSNSSGEDSDDDPDKGKHAKKAKLKAAAAAKAKEEDGGKENATANPNKPTKAPKAKDIPKTLRIHQPFPSPRPELYSMLSFANDAACQLQLEVTHPADSPKPLDKEFKRQDDIKLREKANAQWNSGNFVPWHAFFAQRKIGGLEGDRFEILVETVNLSGPRNL</sequence>
<evidence type="ECO:0000313" key="2">
    <source>
        <dbReference type="EMBL" id="KAF1961683.1"/>
    </source>
</evidence>
<accession>A0A6A5U939</accession>
<feature type="region of interest" description="Disordered" evidence="1">
    <location>
        <begin position="1"/>
        <end position="105"/>
    </location>
</feature>
<feature type="compositionally biased region" description="Low complexity" evidence="1">
    <location>
        <begin position="855"/>
        <end position="865"/>
    </location>
</feature>
<dbReference type="OrthoDB" id="3785701at2759"/>
<keyword evidence="3" id="KW-1185">Reference proteome</keyword>
<feature type="region of interest" description="Disordered" evidence="1">
    <location>
        <begin position="936"/>
        <end position="979"/>
    </location>
</feature>
<feature type="region of interest" description="Disordered" evidence="1">
    <location>
        <begin position="511"/>
        <end position="605"/>
    </location>
</feature>
<feature type="compositionally biased region" description="Polar residues" evidence="1">
    <location>
        <begin position="882"/>
        <end position="898"/>
    </location>
</feature>
<evidence type="ECO:0000313" key="3">
    <source>
        <dbReference type="Proteomes" id="UP000800035"/>
    </source>
</evidence>
<organism evidence="2 3">
    <name type="scientific">Byssothecium circinans</name>
    <dbReference type="NCBI Taxonomy" id="147558"/>
    <lineage>
        <taxon>Eukaryota</taxon>
        <taxon>Fungi</taxon>
        <taxon>Dikarya</taxon>
        <taxon>Ascomycota</taxon>
        <taxon>Pezizomycotina</taxon>
        <taxon>Dothideomycetes</taxon>
        <taxon>Pleosporomycetidae</taxon>
        <taxon>Pleosporales</taxon>
        <taxon>Massarineae</taxon>
        <taxon>Massarinaceae</taxon>
        <taxon>Byssothecium</taxon>
    </lineage>
</organism>
<feature type="region of interest" description="Disordered" evidence="1">
    <location>
        <begin position="229"/>
        <end position="255"/>
    </location>
</feature>
<feature type="compositionally biased region" description="Polar residues" evidence="1">
    <location>
        <begin position="575"/>
        <end position="584"/>
    </location>
</feature>
<name>A0A6A5U939_9PLEO</name>
<dbReference type="EMBL" id="ML976980">
    <property type="protein sequence ID" value="KAF1961683.1"/>
    <property type="molecule type" value="Genomic_DNA"/>
</dbReference>
<gene>
    <name evidence="2" type="ORF">CC80DRAFT_574246</name>
</gene>
<protein>
    <submittedName>
        <fullName evidence="2">Uncharacterized protein</fullName>
    </submittedName>
</protein>
<feature type="region of interest" description="Disordered" evidence="1">
    <location>
        <begin position="371"/>
        <end position="496"/>
    </location>
</feature>
<proteinExistence type="predicted"/>
<feature type="region of interest" description="Disordered" evidence="1">
    <location>
        <begin position="855"/>
        <end position="908"/>
    </location>
</feature>
<feature type="compositionally biased region" description="Polar residues" evidence="1">
    <location>
        <begin position="69"/>
        <end position="90"/>
    </location>
</feature>